<dbReference type="InterPro" id="IPR003583">
    <property type="entry name" value="Hlx-hairpin-Hlx_DNA-bd_motif"/>
</dbReference>
<dbReference type="InterPro" id="IPR051675">
    <property type="entry name" value="Endo/Exo/Phosphatase_dom_1"/>
</dbReference>
<dbReference type="Proteomes" id="UP001597417">
    <property type="component" value="Unassembled WGS sequence"/>
</dbReference>
<keyword evidence="1" id="KW-0812">Transmembrane</keyword>
<organism evidence="3 4">
    <name type="scientific">Amycolatopsis pigmentata</name>
    <dbReference type="NCBI Taxonomy" id="450801"/>
    <lineage>
        <taxon>Bacteria</taxon>
        <taxon>Bacillati</taxon>
        <taxon>Actinomycetota</taxon>
        <taxon>Actinomycetes</taxon>
        <taxon>Pseudonocardiales</taxon>
        <taxon>Pseudonocardiaceae</taxon>
        <taxon>Amycolatopsis</taxon>
    </lineage>
</organism>
<dbReference type="InterPro" id="IPR010994">
    <property type="entry name" value="RuvA_2-like"/>
</dbReference>
<name>A0ABW5G9B0_9PSEU</name>
<comment type="caution">
    <text evidence="3">The sequence shown here is derived from an EMBL/GenBank/DDBJ whole genome shotgun (WGS) entry which is preliminary data.</text>
</comment>
<feature type="domain" description="Helix-hairpin-helix DNA-binding motif class 1" evidence="2">
    <location>
        <begin position="208"/>
        <end position="227"/>
    </location>
</feature>
<dbReference type="RefSeq" id="WP_378270049.1">
    <property type="nucleotide sequence ID" value="NZ_JBHUKR010000021.1"/>
</dbReference>
<dbReference type="SUPFAM" id="SSF47781">
    <property type="entry name" value="RuvA domain 2-like"/>
    <property type="match status" value="1"/>
</dbReference>
<keyword evidence="1" id="KW-0472">Membrane</keyword>
<feature type="domain" description="Helix-hairpin-helix DNA-binding motif class 1" evidence="2">
    <location>
        <begin position="238"/>
        <end position="257"/>
    </location>
</feature>
<accession>A0ABW5G9B0</accession>
<dbReference type="SMART" id="SM00278">
    <property type="entry name" value="HhH1"/>
    <property type="match status" value="2"/>
</dbReference>
<dbReference type="Gene3D" id="1.10.150.320">
    <property type="entry name" value="Photosystem II 12 kDa extrinsic protein"/>
    <property type="match status" value="1"/>
</dbReference>
<keyword evidence="4" id="KW-1185">Reference proteome</keyword>
<proteinExistence type="predicted"/>
<evidence type="ECO:0000256" key="1">
    <source>
        <dbReference type="SAM" id="Phobius"/>
    </source>
</evidence>
<keyword evidence="1" id="KW-1133">Transmembrane helix</keyword>
<feature type="transmembrane region" description="Helical" evidence="1">
    <location>
        <begin position="68"/>
        <end position="89"/>
    </location>
</feature>
<dbReference type="PANTHER" id="PTHR21180">
    <property type="entry name" value="ENDONUCLEASE/EXONUCLEASE/PHOSPHATASE FAMILY DOMAIN-CONTAINING PROTEIN 1"/>
    <property type="match status" value="1"/>
</dbReference>
<evidence type="ECO:0000313" key="4">
    <source>
        <dbReference type="Proteomes" id="UP001597417"/>
    </source>
</evidence>
<gene>
    <name evidence="3" type="ORF">ACFSXZ_34620</name>
</gene>
<dbReference type="InterPro" id="IPR019554">
    <property type="entry name" value="Soluble_ligand-bd"/>
</dbReference>
<evidence type="ECO:0000259" key="2">
    <source>
        <dbReference type="SMART" id="SM00278"/>
    </source>
</evidence>
<reference evidence="4" key="1">
    <citation type="journal article" date="2019" name="Int. J. Syst. Evol. Microbiol.">
        <title>The Global Catalogue of Microorganisms (GCM) 10K type strain sequencing project: providing services to taxonomists for standard genome sequencing and annotation.</title>
        <authorList>
            <consortium name="The Broad Institute Genomics Platform"/>
            <consortium name="The Broad Institute Genome Sequencing Center for Infectious Disease"/>
            <person name="Wu L."/>
            <person name="Ma J."/>
        </authorList>
    </citation>
    <scope>NUCLEOTIDE SEQUENCE [LARGE SCALE GENOMIC DNA]</scope>
    <source>
        <strain evidence="4">CGMCC 4.7645</strain>
    </source>
</reference>
<sequence>MFDQSSPEFPHAPARERLSRLAGLATDACQGPAWPAAATGAAPPGAAGRLVERWLPAPLARSPHRRRLTMVCAALAVLVLAGGPILFFGGGPAPERPPVLPAARESPPPVTAPASRVAESSLVVSVVGKVVSPGLVTVPAGARVADALRAAGGPLKGTDLTTVNLARKLMDGEQIYVGVPEPPAPPPGPSGGAGAVAGKVDLNTATADQLDALPGVGAVTAKRIVDWRTRHGGFASVDQLQDVDGIGAAKLARLRDQVTVP</sequence>
<dbReference type="Gene3D" id="3.10.560.10">
    <property type="entry name" value="Outer membrane lipoprotein wza domain like"/>
    <property type="match status" value="1"/>
</dbReference>
<dbReference type="Pfam" id="PF12836">
    <property type="entry name" value="HHH_3"/>
    <property type="match status" value="1"/>
</dbReference>
<evidence type="ECO:0000313" key="3">
    <source>
        <dbReference type="EMBL" id="MFD2421476.1"/>
    </source>
</evidence>
<protein>
    <submittedName>
        <fullName evidence="3">Helix-hairpin-helix domain-containing protein</fullName>
    </submittedName>
</protein>
<dbReference type="EMBL" id="JBHUKR010000021">
    <property type="protein sequence ID" value="MFD2421476.1"/>
    <property type="molecule type" value="Genomic_DNA"/>
</dbReference>
<dbReference type="PANTHER" id="PTHR21180:SF32">
    <property type="entry name" value="ENDONUCLEASE_EXONUCLEASE_PHOSPHATASE FAMILY DOMAIN-CONTAINING PROTEIN 1"/>
    <property type="match status" value="1"/>
</dbReference>
<dbReference type="Pfam" id="PF10531">
    <property type="entry name" value="SLBB"/>
    <property type="match status" value="1"/>
</dbReference>